<dbReference type="Gene3D" id="3.30.559.10">
    <property type="entry name" value="Chloramphenicol acetyltransferase-like domain"/>
    <property type="match status" value="2"/>
</dbReference>
<sequence>MNNMDVQILSRKLIRPSSADHPKTMTFSLLDQIGPPQFYVSCLFYYLPSNGGDQGRDGGGNNVNNSARTNERLQESLSETLTLFYPFAGRHSKENLFVDCNDEGAEYLEAQVGNCSLAQLLKDGLLESELRRHLFALVLPSEYKQNTPVLKVQCNIFECGGLAVGVTLWRKIADAFTFFTFINSWATACRIGIEHVPSPNFELATIFPPGDLSSLKTIVPRKSEGNIVEKKFVFDGAVISNLKAAASALGQLKHQPSRVEVVTAFLWEILIKVSQARHGKLRSSFLAFSINMRGKTMAALPENCCGNFVIVAAAKHIPEDGEEETVKLEPLVSKLHEGIRRRIADCAEVLNGDDLLTLTNRSFQEMGEALKDEESDFFVIVSWCRFPMYEADFGWGKPAWASYVSTPAQRILLSDTVDGDGIEAWIGVDENSLQLFEQDPDIIAFTTN</sequence>
<reference evidence="4" key="2">
    <citation type="journal article" date="2023" name="Plants (Basel)">
        <title>Annotation of the Turnera subulata (Passifloraceae) Draft Genome Reveals the S-Locus Evolved after the Divergence of Turneroideae from Passifloroideae in a Stepwise Manner.</title>
        <authorList>
            <person name="Henning P.M."/>
            <person name="Roalson E.H."/>
            <person name="Mir W."/>
            <person name="McCubbin A.G."/>
            <person name="Shore J.S."/>
        </authorList>
    </citation>
    <scope>NUCLEOTIDE SEQUENCE</scope>
    <source>
        <strain evidence="4">F60SS</strain>
    </source>
</reference>
<gene>
    <name evidence="4" type="ORF">Tsubulata_016184</name>
</gene>
<comment type="caution">
    <text evidence="4">The sequence shown here is derived from an EMBL/GenBank/DDBJ whole genome shotgun (WGS) entry which is preliminary data.</text>
</comment>
<keyword evidence="5" id="KW-1185">Reference proteome</keyword>
<dbReference type="PANTHER" id="PTHR31623:SF124">
    <property type="entry name" value="VINORINE SYNTHASE-RELATED"/>
    <property type="match status" value="1"/>
</dbReference>
<comment type="similarity">
    <text evidence="1">Belongs to the plant acyltransferase family.</text>
</comment>
<proteinExistence type="inferred from homology"/>
<reference evidence="4" key="1">
    <citation type="submission" date="2022-02" db="EMBL/GenBank/DDBJ databases">
        <authorList>
            <person name="Henning P.M."/>
            <person name="McCubbin A.G."/>
            <person name="Shore J.S."/>
        </authorList>
    </citation>
    <scope>NUCLEOTIDE SEQUENCE</scope>
    <source>
        <strain evidence="4">F60SS</strain>
        <tissue evidence="4">Leaves</tissue>
    </source>
</reference>
<keyword evidence="2" id="KW-0808">Transferase</keyword>
<protein>
    <submittedName>
        <fullName evidence="4">Uncharacterized protein</fullName>
    </submittedName>
</protein>
<dbReference type="AlphaFoldDB" id="A0A9Q0GFC8"/>
<evidence type="ECO:0000256" key="3">
    <source>
        <dbReference type="ARBA" id="ARBA00023315"/>
    </source>
</evidence>
<dbReference type="OrthoDB" id="1275635at2759"/>
<dbReference type="GO" id="GO:0016746">
    <property type="term" value="F:acyltransferase activity"/>
    <property type="evidence" value="ECO:0007669"/>
    <property type="project" value="UniProtKB-KW"/>
</dbReference>
<dbReference type="EMBL" id="JAKUCV010000858">
    <property type="protein sequence ID" value="KAJ4848618.1"/>
    <property type="molecule type" value="Genomic_DNA"/>
</dbReference>
<keyword evidence="3" id="KW-0012">Acyltransferase</keyword>
<evidence type="ECO:0000256" key="2">
    <source>
        <dbReference type="ARBA" id="ARBA00022679"/>
    </source>
</evidence>
<evidence type="ECO:0000313" key="4">
    <source>
        <dbReference type="EMBL" id="KAJ4848618.1"/>
    </source>
</evidence>
<dbReference type="InterPro" id="IPR023213">
    <property type="entry name" value="CAT-like_dom_sf"/>
</dbReference>
<accession>A0A9Q0GFC8</accession>
<name>A0A9Q0GFC8_9ROSI</name>
<evidence type="ECO:0000256" key="1">
    <source>
        <dbReference type="ARBA" id="ARBA00009861"/>
    </source>
</evidence>
<organism evidence="4 5">
    <name type="scientific">Turnera subulata</name>
    <dbReference type="NCBI Taxonomy" id="218843"/>
    <lineage>
        <taxon>Eukaryota</taxon>
        <taxon>Viridiplantae</taxon>
        <taxon>Streptophyta</taxon>
        <taxon>Embryophyta</taxon>
        <taxon>Tracheophyta</taxon>
        <taxon>Spermatophyta</taxon>
        <taxon>Magnoliopsida</taxon>
        <taxon>eudicotyledons</taxon>
        <taxon>Gunneridae</taxon>
        <taxon>Pentapetalae</taxon>
        <taxon>rosids</taxon>
        <taxon>fabids</taxon>
        <taxon>Malpighiales</taxon>
        <taxon>Passifloraceae</taxon>
        <taxon>Turnera</taxon>
    </lineage>
</organism>
<evidence type="ECO:0000313" key="5">
    <source>
        <dbReference type="Proteomes" id="UP001141552"/>
    </source>
</evidence>
<dbReference type="Pfam" id="PF02458">
    <property type="entry name" value="Transferase"/>
    <property type="match status" value="1"/>
</dbReference>
<dbReference type="PANTHER" id="PTHR31623">
    <property type="entry name" value="F21J9.9"/>
    <property type="match status" value="1"/>
</dbReference>
<dbReference type="Proteomes" id="UP001141552">
    <property type="component" value="Unassembled WGS sequence"/>
</dbReference>